<gene>
    <name evidence="12" type="ORF">F1649_17710</name>
</gene>
<evidence type="ECO:0000256" key="6">
    <source>
        <dbReference type="ARBA" id="ARBA00023136"/>
    </source>
</evidence>
<keyword evidence="2 8" id="KW-0813">Transport</keyword>
<name>A0A5M9H072_9SPHI</name>
<evidence type="ECO:0000256" key="9">
    <source>
        <dbReference type="RuleBase" id="RU003357"/>
    </source>
</evidence>
<evidence type="ECO:0000313" key="13">
    <source>
        <dbReference type="Proteomes" id="UP000322918"/>
    </source>
</evidence>
<dbReference type="NCBIfam" id="TIGR04057">
    <property type="entry name" value="SusC_RagA_signa"/>
    <property type="match status" value="1"/>
</dbReference>
<dbReference type="AlphaFoldDB" id="A0A5M9H072"/>
<dbReference type="Pfam" id="PF13715">
    <property type="entry name" value="CarbopepD_reg_2"/>
    <property type="match status" value="1"/>
</dbReference>
<keyword evidence="5 9" id="KW-0798">TonB box</keyword>
<dbReference type="InterPro" id="IPR008969">
    <property type="entry name" value="CarboxyPept-like_regulatory"/>
</dbReference>
<dbReference type="Proteomes" id="UP000322918">
    <property type="component" value="Unassembled WGS sequence"/>
</dbReference>
<dbReference type="SUPFAM" id="SSF49464">
    <property type="entry name" value="Carboxypeptidase regulatory domain-like"/>
    <property type="match status" value="1"/>
</dbReference>
<keyword evidence="6 8" id="KW-0472">Membrane</keyword>
<protein>
    <submittedName>
        <fullName evidence="12">TonB-dependent receptor</fullName>
    </submittedName>
</protein>
<evidence type="ECO:0000256" key="5">
    <source>
        <dbReference type="ARBA" id="ARBA00023077"/>
    </source>
</evidence>
<evidence type="ECO:0000256" key="1">
    <source>
        <dbReference type="ARBA" id="ARBA00004571"/>
    </source>
</evidence>
<keyword evidence="4 8" id="KW-0812">Transmembrane</keyword>
<evidence type="ECO:0000256" key="3">
    <source>
        <dbReference type="ARBA" id="ARBA00022452"/>
    </source>
</evidence>
<dbReference type="InterPro" id="IPR039426">
    <property type="entry name" value="TonB-dep_rcpt-like"/>
</dbReference>
<keyword evidence="3 8" id="KW-1134">Transmembrane beta strand</keyword>
<evidence type="ECO:0000259" key="11">
    <source>
        <dbReference type="Pfam" id="PF07715"/>
    </source>
</evidence>
<evidence type="ECO:0000259" key="10">
    <source>
        <dbReference type="Pfam" id="PF00593"/>
    </source>
</evidence>
<sequence length="1174" mass="128137">MTSVIAQERTVTGTVKGREDGLPLPGVSVRIKGAATGTQTGANGQFSITVPGTNSVLVFTYIGYTTQEVAVGSKSSFNVLLVSDTRELGEVIVTANAIKREKRTLGYSAPSVNTDELTEGRQTSAISALQGKVAGVNITSTASTPGSSSRVVLRGGSSISGSNQALIVVDGVPIDNSSVIGGASSSSLGGASSLTSVDFGNRGNDINPNDIASITVLKGPAAAALYGSRASNGALIITTKSGNKGANKTEVNFTTSNTFSSILKLPDFQNEYGQGYFLYDYDADGNPLFEHDPKENWSWGAPFNGEELEWGQQINGVRLKKPYVAQPDNIRNFFDTGFASDNNLSFSGGGEKTTFYLGLNSLNSDGVYPSKKDDYNRYSVRFNGTSEFANNFYAGINFNYIKINSNQVAGGQGDNSVYDNVLQTPRDIPLDKMGDLNNPYYGYGYTDANGVSHSDQYGYSLNSDGVYPSKKDDYNRYSVRFNGTSEFANNFYAGINFNYIKINSNQVAGGQGDNSVYDNVLQTPRDIPLDKMGDLNNPYYGYGYTDANGVSHSDQYGYYGAYAMNPYWVLENYDNYDDLNRVTGNFNIGYKPVKWLDIKERLGVDTYSERRRIQQPKFTFAPIDNVTKNYSASNTQRSVGLYEVDQLNVTEIVHDLMVTASHKFNEDFEGSLMVGNNIRSRSTSTNLTATNTSGGLVVPGWYNLANSNGPVNVVRDYMSTRRLVGLYADLNLGYKNMLFFEATARNDWSSTLPQNNYSFFYPSVSTSFVFSELLKNSSLVDVLNYGKLRASWAQVGNDTDPYQLLTTFSRSTVNGNFGSTTFPFGNVAALMAGSTIGNPSLKPEKTSSFEVGTELGFLQNRISLDFSYYSNNSKDQILSIPIPNSTGYGFKVVNAGEVQNKGIELSLRLNPIKTSYGLNWELYGTYTRNKNKVVELMDGVEQFVIGGFSGMSIVAAKGRTYGEFFAVTDATDAEGRTIVDSETGIPVPTDKAVYLGSYNPKYLASLGTNLKYKNWSLNALFDTKKGGVFFSRTKDIMAFVGTSVETGGPRVDVVYPNSVYLDDDGNSVVNTDVTFNKQDYYSDLNPGVNVIDASYVKLRNLSLSYQFQKEQLKGTPFGALTIGLYGNNLFLWTPSQNKYADPEVNSAGATNEQGFDYTAQPSVRNYGFNVSVSF</sequence>
<dbReference type="InterPro" id="IPR036942">
    <property type="entry name" value="Beta-barrel_TonB_sf"/>
</dbReference>
<reference evidence="12 13" key="1">
    <citation type="submission" date="2019-09" db="EMBL/GenBank/DDBJ databases">
        <title>Pararcticibacter amylolyticus gen. nov., sp. nov., isolated from a rottenly hemp rope, and reclassification of Pedobacter tournemirensis as Pararcticibacter tournemirensis comb. nov.</title>
        <authorList>
            <person name="Cai Y."/>
        </authorList>
    </citation>
    <scope>NUCLEOTIDE SEQUENCE [LARGE SCALE GENOMIC DNA]</scope>
    <source>
        <strain evidence="12 13">TF5-37.2-LB10</strain>
    </source>
</reference>
<evidence type="ECO:0000256" key="8">
    <source>
        <dbReference type="PROSITE-ProRule" id="PRU01360"/>
    </source>
</evidence>
<dbReference type="SUPFAM" id="SSF56935">
    <property type="entry name" value="Porins"/>
    <property type="match status" value="1"/>
</dbReference>
<dbReference type="Gene3D" id="2.170.130.10">
    <property type="entry name" value="TonB-dependent receptor, plug domain"/>
    <property type="match status" value="1"/>
</dbReference>
<keyword evidence="7 8" id="KW-0998">Cell outer membrane</keyword>
<comment type="similarity">
    <text evidence="8 9">Belongs to the TonB-dependent receptor family.</text>
</comment>
<feature type="domain" description="TonB-dependent receptor plug" evidence="11">
    <location>
        <begin position="103"/>
        <end position="234"/>
    </location>
</feature>
<dbReference type="Gene3D" id="2.40.170.20">
    <property type="entry name" value="TonB-dependent receptor, beta-barrel domain"/>
    <property type="match status" value="1"/>
</dbReference>
<dbReference type="OrthoDB" id="9768177at2"/>
<dbReference type="Pfam" id="PF00593">
    <property type="entry name" value="TonB_dep_Rec_b-barrel"/>
    <property type="match status" value="1"/>
</dbReference>
<dbReference type="InterPro" id="IPR000531">
    <property type="entry name" value="Beta-barrel_TonB"/>
</dbReference>
<dbReference type="Gene3D" id="2.60.40.1120">
    <property type="entry name" value="Carboxypeptidase-like, regulatory domain"/>
    <property type="match status" value="1"/>
</dbReference>
<feature type="domain" description="TonB-dependent receptor-like beta-barrel" evidence="10">
    <location>
        <begin position="534"/>
        <end position="1129"/>
    </location>
</feature>
<keyword evidence="12" id="KW-0675">Receptor</keyword>
<dbReference type="Pfam" id="PF07715">
    <property type="entry name" value="Plug"/>
    <property type="match status" value="1"/>
</dbReference>
<dbReference type="InterPro" id="IPR023997">
    <property type="entry name" value="TonB-dep_OMP_SusC/RagA_CS"/>
</dbReference>
<evidence type="ECO:0000313" key="12">
    <source>
        <dbReference type="EMBL" id="KAA8478458.1"/>
    </source>
</evidence>
<evidence type="ECO:0000256" key="2">
    <source>
        <dbReference type="ARBA" id="ARBA00022448"/>
    </source>
</evidence>
<dbReference type="GO" id="GO:0009279">
    <property type="term" value="C:cell outer membrane"/>
    <property type="evidence" value="ECO:0007669"/>
    <property type="project" value="UniProtKB-SubCell"/>
</dbReference>
<comment type="caution">
    <text evidence="12">The sequence shown here is derived from an EMBL/GenBank/DDBJ whole genome shotgun (WGS) entry which is preliminary data.</text>
</comment>
<dbReference type="PROSITE" id="PS52016">
    <property type="entry name" value="TONB_DEPENDENT_REC_3"/>
    <property type="match status" value="1"/>
</dbReference>
<proteinExistence type="inferred from homology"/>
<comment type="subcellular location">
    <subcellularLocation>
        <location evidence="1 8">Cell outer membrane</location>
        <topology evidence="1 8">Multi-pass membrane protein</topology>
    </subcellularLocation>
</comment>
<evidence type="ECO:0000256" key="4">
    <source>
        <dbReference type="ARBA" id="ARBA00022692"/>
    </source>
</evidence>
<dbReference type="InterPro" id="IPR037066">
    <property type="entry name" value="Plug_dom_sf"/>
</dbReference>
<dbReference type="InterPro" id="IPR012910">
    <property type="entry name" value="Plug_dom"/>
</dbReference>
<accession>A0A5M9H072</accession>
<evidence type="ECO:0000256" key="7">
    <source>
        <dbReference type="ARBA" id="ARBA00023237"/>
    </source>
</evidence>
<keyword evidence="13" id="KW-1185">Reference proteome</keyword>
<dbReference type="EMBL" id="VWNE01000033">
    <property type="protein sequence ID" value="KAA8478458.1"/>
    <property type="molecule type" value="Genomic_DNA"/>
</dbReference>
<organism evidence="12 13">
    <name type="scientific">Arcticibacter tournemirensis</name>
    <dbReference type="NCBI Taxonomy" id="699437"/>
    <lineage>
        <taxon>Bacteria</taxon>
        <taxon>Pseudomonadati</taxon>
        <taxon>Bacteroidota</taxon>
        <taxon>Sphingobacteriia</taxon>
        <taxon>Sphingobacteriales</taxon>
        <taxon>Sphingobacteriaceae</taxon>
        <taxon>Arcticibacter</taxon>
    </lineage>
</organism>